<evidence type="ECO:0000313" key="3">
    <source>
        <dbReference type="Proteomes" id="UP001216139"/>
    </source>
</evidence>
<gene>
    <name evidence="2" type="ORF">PQO05_26100</name>
</gene>
<keyword evidence="3" id="KW-1185">Reference proteome</keyword>
<protein>
    <recommendedName>
        <fullName evidence="4">DUF4142 domain-containing protein</fullName>
    </recommendedName>
</protein>
<evidence type="ECO:0000256" key="1">
    <source>
        <dbReference type="SAM" id="SignalP"/>
    </source>
</evidence>
<reference evidence="2 3" key="1">
    <citation type="submission" date="2023-02" db="EMBL/GenBank/DDBJ databases">
        <title>Genome sequence of Mucilaginibacter jinjuensis strain KACC 16571.</title>
        <authorList>
            <person name="Kim S."/>
            <person name="Heo J."/>
            <person name="Kwon S.-W."/>
        </authorList>
    </citation>
    <scope>NUCLEOTIDE SEQUENCE [LARGE SCALE GENOMIC DNA]</scope>
    <source>
        <strain evidence="2 3">KACC 16571</strain>
    </source>
</reference>
<name>A0ABY7TAG1_9SPHI</name>
<evidence type="ECO:0008006" key="4">
    <source>
        <dbReference type="Google" id="ProtNLM"/>
    </source>
</evidence>
<keyword evidence="1" id="KW-0732">Signal</keyword>
<dbReference type="RefSeq" id="WP_273630449.1">
    <property type="nucleotide sequence ID" value="NZ_CP117167.1"/>
</dbReference>
<evidence type="ECO:0000313" key="2">
    <source>
        <dbReference type="EMBL" id="WCT12202.1"/>
    </source>
</evidence>
<sequence>MRIRTTFLLFLITLAGFAKAGNLFQKFEKSAFYQAMASGTLDDINSQLDAVVNAPANEREAYEGVLLMRKGGLLQKPKDKLRSFKSGRIKFQTAFMADSNNTEFRFLRLGIQEHAPKIVKYSSNINVDKAYIKEHFKSLSPVVQHAVLEYSKTSKVLHPEDFN</sequence>
<dbReference type="Proteomes" id="UP001216139">
    <property type="component" value="Chromosome"/>
</dbReference>
<organism evidence="2 3">
    <name type="scientific">Mucilaginibacter jinjuensis</name>
    <dbReference type="NCBI Taxonomy" id="1176721"/>
    <lineage>
        <taxon>Bacteria</taxon>
        <taxon>Pseudomonadati</taxon>
        <taxon>Bacteroidota</taxon>
        <taxon>Sphingobacteriia</taxon>
        <taxon>Sphingobacteriales</taxon>
        <taxon>Sphingobacteriaceae</taxon>
        <taxon>Mucilaginibacter</taxon>
    </lineage>
</organism>
<dbReference type="EMBL" id="CP117167">
    <property type="protein sequence ID" value="WCT12202.1"/>
    <property type="molecule type" value="Genomic_DNA"/>
</dbReference>
<proteinExistence type="predicted"/>
<feature type="chain" id="PRO_5046801444" description="DUF4142 domain-containing protein" evidence="1">
    <location>
        <begin position="21"/>
        <end position="163"/>
    </location>
</feature>
<feature type="signal peptide" evidence="1">
    <location>
        <begin position="1"/>
        <end position="20"/>
    </location>
</feature>
<accession>A0ABY7TAG1</accession>